<organism evidence="1 2">
    <name type="scientific">Pseudomonas linyingensis</name>
    <dbReference type="NCBI Taxonomy" id="915471"/>
    <lineage>
        <taxon>Bacteria</taxon>
        <taxon>Pseudomonadati</taxon>
        <taxon>Pseudomonadota</taxon>
        <taxon>Gammaproteobacteria</taxon>
        <taxon>Pseudomonadales</taxon>
        <taxon>Pseudomonadaceae</taxon>
        <taxon>Pseudomonas</taxon>
    </lineage>
</organism>
<evidence type="ECO:0000313" key="2">
    <source>
        <dbReference type="Proteomes" id="UP000242930"/>
    </source>
</evidence>
<reference evidence="2" key="1">
    <citation type="submission" date="2016-10" db="EMBL/GenBank/DDBJ databases">
        <authorList>
            <person name="Varghese N."/>
            <person name="Submissions S."/>
        </authorList>
    </citation>
    <scope>NUCLEOTIDE SEQUENCE [LARGE SCALE GENOMIC DNA]</scope>
    <source>
        <strain evidence="2">LMG 25967</strain>
    </source>
</reference>
<keyword evidence="2" id="KW-1185">Reference proteome</keyword>
<dbReference type="OrthoDB" id="6696432at2"/>
<accession>A0A1H6ZXA8</accession>
<dbReference type="EMBL" id="FNZE01000011">
    <property type="protein sequence ID" value="SEJ58109.1"/>
    <property type="molecule type" value="Genomic_DNA"/>
</dbReference>
<dbReference type="AlphaFoldDB" id="A0A1H6ZXA8"/>
<name>A0A1H6ZXA8_9PSED</name>
<dbReference type="RefSeq" id="WP_139214687.1">
    <property type="nucleotide sequence ID" value="NZ_FNZE01000011.1"/>
</dbReference>
<protein>
    <submittedName>
        <fullName evidence="1">Uncharacterized protein</fullName>
    </submittedName>
</protein>
<sequence length="320" mass="33623">MTIRKYHSSDPGAPAVNQASWFQTFRAVLRACLVDGYGAGSSPPAGWSLIYDNTNGIVLKSNGVAPAYFNFQAYSPTGSNNTYGYMQCLIGASCDSVNASGLMSGDGVRSGNVTNQQRIPLRAAFAGTTWTLLADERTFVFYANSNDLNNFQGSQSIVMLYCGDDASNRSIVIGGALSSSASSALYNRFHSGGCAGSALRDPESGLLLDSVGGSLVSVALDVGSAANGSSWGMPYSGGLDELPLYPCYWLYGDTLVGRLRGLCLSPIAIYSESTLLKALGLSPSLVTRGAWAQLGEHHYAGGISGNYSPSLVLTTNPAYW</sequence>
<proteinExistence type="predicted"/>
<dbReference type="Proteomes" id="UP000242930">
    <property type="component" value="Unassembled WGS sequence"/>
</dbReference>
<evidence type="ECO:0000313" key="1">
    <source>
        <dbReference type="EMBL" id="SEJ58109.1"/>
    </source>
</evidence>
<gene>
    <name evidence="1" type="ORF">SAMN05216201_11179</name>
</gene>
<dbReference type="STRING" id="915471.SAMN05216201_11179"/>